<evidence type="ECO:0000313" key="5">
    <source>
        <dbReference type="EMBL" id="KGA12048.1"/>
    </source>
</evidence>
<dbReference type="Gene3D" id="2.170.150.20">
    <property type="entry name" value="Peptide methionine sulfoxide reductase"/>
    <property type="match status" value="1"/>
</dbReference>
<dbReference type="Pfam" id="PF01641">
    <property type="entry name" value="SelR"/>
    <property type="match status" value="1"/>
</dbReference>
<dbReference type="NCBIfam" id="TIGR00357">
    <property type="entry name" value="peptide-methionine (R)-S-oxide reductase MsrB"/>
    <property type="match status" value="1"/>
</dbReference>
<evidence type="ECO:0000256" key="3">
    <source>
        <dbReference type="ARBA" id="ARBA00048488"/>
    </source>
</evidence>
<dbReference type="SUPFAM" id="SSF51316">
    <property type="entry name" value="Mss4-like"/>
    <property type="match status" value="1"/>
</dbReference>
<accession>A0A094S2W1</accession>
<dbReference type="GO" id="GO:0006979">
    <property type="term" value="P:response to oxidative stress"/>
    <property type="evidence" value="ECO:0007669"/>
    <property type="project" value="InterPro"/>
</dbReference>
<dbReference type="GO" id="GO:0005737">
    <property type="term" value="C:cytoplasm"/>
    <property type="evidence" value="ECO:0007669"/>
    <property type="project" value="TreeGrafter"/>
</dbReference>
<organism evidence="5">
    <name type="scientific">freshwater metagenome</name>
    <dbReference type="NCBI Taxonomy" id="449393"/>
    <lineage>
        <taxon>unclassified sequences</taxon>
        <taxon>metagenomes</taxon>
        <taxon>ecological metagenomes</taxon>
    </lineage>
</organism>
<dbReference type="PANTHER" id="PTHR10173:SF52">
    <property type="entry name" value="METHIONINE-R-SULFOXIDE REDUCTASE B1"/>
    <property type="match status" value="1"/>
</dbReference>
<protein>
    <recommendedName>
        <fullName evidence="1">peptide-methionine (R)-S-oxide reductase</fullName>
        <ecNumber evidence="1">1.8.4.12</ecNumber>
    </recommendedName>
</protein>
<dbReference type="InterPro" id="IPR011057">
    <property type="entry name" value="Mss4-like_sf"/>
</dbReference>
<dbReference type="EC" id="1.8.4.12" evidence="1"/>
<dbReference type="GO" id="GO:0033743">
    <property type="term" value="F:peptide-methionine (R)-S-oxide reductase activity"/>
    <property type="evidence" value="ECO:0007669"/>
    <property type="project" value="UniProtKB-EC"/>
</dbReference>
<feature type="domain" description="MsrB" evidence="4">
    <location>
        <begin position="21"/>
        <end position="143"/>
    </location>
</feature>
<evidence type="ECO:0000259" key="4">
    <source>
        <dbReference type="PROSITE" id="PS51790"/>
    </source>
</evidence>
<dbReference type="GO" id="GO:0030091">
    <property type="term" value="P:protein repair"/>
    <property type="evidence" value="ECO:0007669"/>
    <property type="project" value="InterPro"/>
</dbReference>
<gene>
    <name evidence="5" type="ORF">GM51_21925</name>
</gene>
<reference evidence="5" key="1">
    <citation type="submission" date="2014-06" db="EMBL/GenBank/DDBJ databases">
        <title>Key roles for freshwater Actinobacteria revealed by deep metagenomic sequencing.</title>
        <authorList>
            <person name="Ghai R."/>
            <person name="Mizuno C.M."/>
            <person name="Picazo A."/>
            <person name="Camacho A."/>
            <person name="Rodriguez-Valera F."/>
        </authorList>
    </citation>
    <scope>NUCLEOTIDE SEQUENCE</scope>
</reference>
<sequence length="143" mass="16126">MGENISDLKPDGSKYPIQKSDAQWKQELSEFEYHVLRQAGTEPAWSGEIETGENLVYVCRGCEAQLFTTKEKFDSRCGWPSFWSPLAKDAIIELPDYSMGRLRVEVRCANCGSHLGHVFEGEGFDTPTDLRYCINAVCLKPAQ</sequence>
<dbReference type="AlphaFoldDB" id="A0A094S2W1"/>
<dbReference type="EMBL" id="JNSL01000224">
    <property type="protein sequence ID" value="KGA12048.1"/>
    <property type="molecule type" value="Genomic_DNA"/>
</dbReference>
<comment type="catalytic activity">
    <reaction evidence="3">
        <text>L-methionyl-[protein] + [thioredoxin]-disulfide + H2O = L-methionyl-(R)-S-oxide-[protein] + [thioredoxin]-dithiol</text>
        <dbReference type="Rhea" id="RHEA:24164"/>
        <dbReference type="Rhea" id="RHEA-COMP:10698"/>
        <dbReference type="Rhea" id="RHEA-COMP:10700"/>
        <dbReference type="Rhea" id="RHEA-COMP:12313"/>
        <dbReference type="Rhea" id="RHEA-COMP:12314"/>
        <dbReference type="ChEBI" id="CHEBI:15377"/>
        <dbReference type="ChEBI" id="CHEBI:16044"/>
        <dbReference type="ChEBI" id="CHEBI:29950"/>
        <dbReference type="ChEBI" id="CHEBI:45764"/>
        <dbReference type="ChEBI" id="CHEBI:50058"/>
        <dbReference type="EC" id="1.8.4.12"/>
    </reaction>
</comment>
<dbReference type="PANTHER" id="PTHR10173">
    <property type="entry name" value="METHIONINE SULFOXIDE REDUCTASE"/>
    <property type="match status" value="1"/>
</dbReference>
<evidence type="ECO:0000256" key="1">
    <source>
        <dbReference type="ARBA" id="ARBA00012499"/>
    </source>
</evidence>
<proteinExistence type="predicted"/>
<evidence type="ECO:0000256" key="2">
    <source>
        <dbReference type="ARBA" id="ARBA00023002"/>
    </source>
</evidence>
<dbReference type="InterPro" id="IPR002579">
    <property type="entry name" value="Met_Sox_Rdtase_MsrB_dom"/>
</dbReference>
<keyword evidence="2" id="KW-0560">Oxidoreductase</keyword>
<dbReference type="PROSITE" id="PS51790">
    <property type="entry name" value="MSRB"/>
    <property type="match status" value="1"/>
</dbReference>
<comment type="caution">
    <text evidence="5">The sequence shown here is derived from an EMBL/GenBank/DDBJ whole genome shotgun (WGS) entry which is preliminary data.</text>
</comment>
<dbReference type="InterPro" id="IPR028427">
    <property type="entry name" value="Met_Sox_Rdtase_MsrB"/>
</dbReference>
<name>A0A094S2W1_9ZZZZ</name>